<feature type="region of interest" description="Disordered" evidence="1">
    <location>
        <begin position="36"/>
        <end position="64"/>
    </location>
</feature>
<sequence>MAENHSIEAVEEGDDYYHVRYADPDEFDEIRTPDWAENAAGSVLDGSEVRTGHQEGGGDDDWETQSVLVPVDGVDGEDEARSVADDIVAKISE</sequence>
<evidence type="ECO:0000313" key="4">
    <source>
        <dbReference type="Proteomes" id="UP000199289"/>
    </source>
</evidence>
<dbReference type="Proteomes" id="UP000199289">
    <property type="component" value="Unassembled WGS sequence"/>
</dbReference>
<dbReference type="EMBL" id="QQST01000004">
    <property type="protein sequence ID" value="RDI69677.1"/>
    <property type="molecule type" value="Genomic_DNA"/>
</dbReference>
<proteinExistence type="predicted"/>
<protein>
    <submittedName>
        <fullName evidence="3">Uncharacterized protein</fullName>
    </submittedName>
</protein>
<evidence type="ECO:0000313" key="2">
    <source>
        <dbReference type="EMBL" id="RDI69677.1"/>
    </source>
</evidence>
<organism evidence="3 4">
    <name type="scientific">Halopelagius longus</name>
    <dbReference type="NCBI Taxonomy" id="1236180"/>
    <lineage>
        <taxon>Archaea</taxon>
        <taxon>Methanobacteriati</taxon>
        <taxon>Methanobacteriota</taxon>
        <taxon>Stenosarchaea group</taxon>
        <taxon>Halobacteria</taxon>
        <taxon>Halobacteriales</taxon>
        <taxon>Haloferacaceae</taxon>
    </lineage>
</organism>
<dbReference type="Proteomes" id="UP000255421">
    <property type="component" value="Unassembled WGS sequence"/>
</dbReference>
<name>A0A1H1GL52_9EURY</name>
<evidence type="ECO:0000313" key="3">
    <source>
        <dbReference type="EMBL" id="SDR13859.1"/>
    </source>
</evidence>
<evidence type="ECO:0000313" key="5">
    <source>
        <dbReference type="Proteomes" id="UP000255421"/>
    </source>
</evidence>
<dbReference type="AlphaFoldDB" id="A0A1H1GL52"/>
<reference evidence="3" key="1">
    <citation type="submission" date="2016-10" db="EMBL/GenBank/DDBJ databases">
        <authorList>
            <person name="de Groot N.N."/>
        </authorList>
    </citation>
    <scope>NUCLEOTIDE SEQUENCE [LARGE SCALE GENOMIC DNA]</scope>
    <source>
        <strain evidence="3">CGMCC 1.12397</strain>
    </source>
</reference>
<evidence type="ECO:0000256" key="1">
    <source>
        <dbReference type="SAM" id="MobiDB-lite"/>
    </source>
</evidence>
<dbReference type="OrthoDB" id="155519at2157"/>
<gene>
    <name evidence="2" type="ORF">DWB78_18065</name>
    <name evidence="3" type="ORF">SAMN05216278_3741</name>
</gene>
<dbReference type="RefSeq" id="WP_092539222.1">
    <property type="nucleotide sequence ID" value="NZ_FNKQ01000006.1"/>
</dbReference>
<accession>A0A1H1GL52</accession>
<reference evidence="4" key="2">
    <citation type="submission" date="2016-10" db="EMBL/GenBank/DDBJ databases">
        <authorList>
            <person name="Varghese N."/>
            <person name="Submissions S."/>
        </authorList>
    </citation>
    <scope>NUCLEOTIDE SEQUENCE [LARGE SCALE GENOMIC DNA]</scope>
    <source>
        <strain evidence="4">CGMCC 1.12397</strain>
    </source>
</reference>
<reference evidence="2 5" key="3">
    <citation type="submission" date="2018-07" db="EMBL/GenBank/DDBJ databases">
        <title>Genome sequence of extremly halophilic archaeon Halopelagius longus strain BC12-B1.</title>
        <authorList>
            <person name="Zhang X."/>
        </authorList>
    </citation>
    <scope>NUCLEOTIDE SEQUENCE [LARGE SCALE GENOMIC DNA]</scope>
    <source>
        <strain evidence="2 5">BC12-B1</strain>
    </source>
</reference>
<keyword evidence="5" id="KW-1185">Reference proteome</keyword>
<dbReference type="EMBL" id="FNKQ01000006">
    <property type="protein sequence ID" value="SDR13859.1"/>
    <property type="molecule type" value="Genomic_DNA"/>
</dbReference>